<dbReference type="RefSeq" id="WP_086892531.1">
    <property type="nucleotide sequence ID" value="NZ_CP021254.1"/>
</dbReference>
<dbReference type="InterPro" id="IPR001789">
    <property type="entry name" value="Sig_transdc_resp-reg_receiver"/>
</dbReference>
<dbReference type="GO" id="GO:0003677">
    <property type="term" value="F:DNA binding"/>
    <property type="evidence" value="ECO:0007669"/>
    <property type="project" value="UniProtKB-KW"/>
</dbReference>
<dbReference type="InterPro" id="IPR058245">
    <property type="entry name" value="NreC/VraR/RcsB-like_REC"/>
</dbReference>
<reference evidence="8 9" key="1">
    <citation type="submission" date="2017-05" db="EMBL/GenBank/DDBJ databases">
        <title>Complete genome sequence of Corynebacterium striatum KC-Na-1 isolated from Neophocaena asiaeorientalis in Korea.</title>
        <authorList>
            <person name="Kim J.H."/>
            <person name="Lee K."/>
        </authorList>
    </citation>
    <scope>NUCLEOTIDE SEQUENCE [LARGE SCALE GENOMIC DNA]</scope>
    <source>
        <strain evidence="8 9">KC-Na-01</strain>
        <plasmid evidence="9">pcs-na-2</plasmid>
    </source>
</reference>
<keyword evidence="3 8" id="KW-0238">DNA-binding</keyword>
<dbReference type="PANTHER" id="PTHR43214">
    <property type="entry name" value="TWO-COMPONENT RESPONSE REGULATOR"/>
    <property type="match status" value="1"/>
</dbReference>
<dbReference type="PANTHER" id="PTHR43214:SF24">
    <property type="entry name" value="TRANSCRIPTIONAL REGULATORY PROTEIN NARL-RELATED"/>
    <property type="match status" value="1"/>
</dbReference>
<dbReference type="SUPFAM" id="SSF46894">
    <property type="entry name" value="C-terminal effector domain of the bipartite response regulators"/>
    <property type="match status" value="1"/>
</dbReference>
<name>A0A2Z2J1E1_CORST</name>
<dbReference type="EMBL" id="CP021254">
    <property type="protein sequence ID" value="ART22543.1"/>
    <property type="molecule type" value="Genomic_DNA"/>
</dbReference>
<dbReference type="CDD" id="cd06170">
    <property type="entry name" value="LuxR_C_like"/>
    <property type="match status" value="1"/>
</dbReference>
<keyword evidence="8" id="KW-0614">Plasmid</keyword>
<dbReference type="SMART" id="SM00421">
    <property type="entry name" value="HTH_LUXR"/>
    <property type="match status" value="1"/>
</dbReference>
<dbReference type="GO" id="GO:0000160">
    <property type="term" value="P:phosphorelay signal transduction system"/>
    <property type="evidence" value="ECO:0007669"/>
    <property type="project" value="InterPro"/>
</dbReference>
<dbReference type="KEGG" id="cstr:CBE89_13260"/>
<dbReference type="Pfam" id="PF00196">
    <property type="entry name" value="GerE"/>
    <property type="match status" value="1"/>
</dbReference>
<dbReference type="InterPro" id="IPR011006">
    <property type="entry name" value="CheY-like_superfamily"/>
</dbReference>
<dbReference type="PROSITE" id="PS00622">
    <property type="entry name" value="HTH_LUXR_1"/>
    <property type="match status" value="1"/>
</dbReference>
<sequence length="218" mass="23800">MTIRLLLVDDDPLVRAGLAMMLQAASDLEVVGEAGSGDGALSAARRLHPDVVLMDIRMPNMDGLEATRQLRRLPEPPQVLVLTTFSADEYVFAALQAGAIGFLLKDIPPRELSEAVRTVASGRAMLAPDPTKALIERFADRSTDRREEAQRELAVLSGREREVCAAVSRGLSNVEIAQHLYLSDATVKAHLSRIFTKLGRNRVQVAILAHDANLTEQQ</sequence>
<dbReference type="Pfam" id="PF00072">
    <property type="entry name" value="Response_reg"/>
    <property type="match status" value="1"/>
</dbReference>
<feature type="domain" description="Response regulatory" evidence="7">
    <location>
        <begin position="4"/>
        <end position="120"/>
    </location>
</feature>
<dbReference type="InterPro" id="IPR000792">
    <property type="entry name" value="Tscrpt_reg_LuxR_C"/>
</dbReference>
<evidence type="ECO:0000259" key="7">
    <source>
        <dbReference type="PROSITE" id="PS50110"/>
    </source>
</evidence>
<dbReference type="InterPro" id="IPR039420">
    <property type="entry name" value="WalR-like"/>
</dbReference>
<dbReference type="PROSITE" id="PS50110">
    <property type="entry name" value="RESPONSE_REGULATORY"/>
    <property type="match status" value="1"/>
</dbReference>
<geneLocation type="plasmid" evidence="9">
    <name>pcs-na-2</name>
</geneLocation>
<dbReference type="SMART" id="SM00448">
    <property type="entry name" value="REC"/>
    <property type="match status" value="1"/>
</dbReference>
<evidence type="ECO:0000256" key="1">
    <source>
        <dbReference type="ARBA" id="ARBA00022553"/>
    </source>
</evidence>
<accession>A0A2Z2J1E1</accession>
<dbReference type="Proteomes" id="UP000250197">
    <property type="component" value="Plasmid pCs-Na-2"/>
</dbReference>
<dbReference type="SUPFAM" id="SSF52172">
    <property type="entry name" value="CheY-like"/>
    <property type="match status" value="1"/>
</dbReference>
<dbReference type="AlphaFoldDB" id="A0A2Z2J1E1"/>
<evidence type="ECO:0000256" key="5">
    <source>
        <dbReference type="PROSITE-ProRule" id="PRU00169"/>
    </source>
</evidence>
<dbReference type="InterPro" id="IPR016032">
    <property type="entry name" value="Sig_transdc_resp-reg_C-effctor"/>
</dbReference>
<organism evidence="8 9">
    <name type="scientific">Corynebacterium striatum</name>
    <dbReference type="NCBI Taxonomy" id="43770"/>
    <lineage>
        <taxon>Bacteria</taxon>
        <taxon>Bacillati</taxon>
        <taxon>Actinomycetota</taxon>
        <taxon>Actinomycetes</taxon>
        <taxon>Mycobacteriales</taxon>
        <taxon>Corynebacteriaceae</taxon>
        <taxon>Corynebacterium</taxon>
    </lineage>
</organism>
<dbReference type="PROSITE" id="PS50043">
    <property type="entry name" value="HTH_LUXR_2"/>
    <property type="match status" value="1"/>
</dbReference>
<proteinExistence type="predicted"/>
<keyword evidence="1 5" id="KW-0597">Phosphoprotein</keyword>
<evidence type="ECO:0000256" key="2">
    <source>
        <dbReference type="ARBA" id="ARBA00023015"/>
    </source>
</evidence>
<feature type="modified residue" description="4-aspartylphosphate" evidence="5">
    <location>
        <position position="55"/>
    </location>
</feature>
<evidence type="ECO:0000313" key="8">
    <source>
        <dbReference type="EMBL" id="ART22543.1"/>
    </source>
</evidence>
<evidence type="ECO:0000259" key="6">
    <source>
        <dbReference type="PROSITE" id="PS50043"/>
    </source>
</evidence>
<evidence type="ECO:0000313" key="9">
    <source>
        <dbReference type="Proteomes" id="UP000250197"/>
    </source>
</evidence>
<evidence type="ECO:0000256" key="3">
    <source>
        <dbReference type="ARBA" id="ARBA00023125"/>
    </source>
</evidence>
<keyword evidence="4" id="KW-0804">Transcription</keyword>
<dbReference type="CDD" id="cd17535">
    <property type="entry name" value="REC_NarL-like"/>
    <property type="match status" value="1"/>
</dbReference>
<dbReference type="GO" id="GO:0006355">
    <property type="term" value="P:regulation of DNA-templated transcription"/>
    <property type="evidence" value="ECO:0007669"/>
    <property type="project" value="InterPro"/>
</dbReference>
<keyword evidence="2" id="KW-0805">Transcription regulation</keyword>
<dbReference type="PRINTS" id="PR00038">
    <property type="entry name" value="HTHLUXR"/>
</dbReference>
<evidence type="ECO:0000256" key="4">
    <source>
        <dbReference type="ARBA" id="ARBA00023163"/>
    </source>
</evidence>
<feature type="domain" description="HTH luxR-type" evidence="6">
    <location>
        <begin position="149"/>
        <end position="213"/>
    </location>
</feature>
<dbReference type="Gene3D" id="3.40.50.2300">
    <property type="match status" value="1"/>
</dbReference>
<gene>
    <name evidence="8" type="ORF">CBE89_13260</name>
</gene>
<protein>
    <submittedName>
        <fullName evidence="8">DNA-binding response regulator</fullName>
    </submittedName>
</protein>